<evidence type="ECO:0008006" key="5">
    <source>
        <dbReference type="Google" id="ProtNLM"/>
    </source>
</evidence>
<feature type="region of interest" description="Disordered" evidence="1">
    <location>
        <begin position="83"/>
        <end position="108"/>
    </location>
</feature>
<reference evidence="3" key="1">
    <citation type="submission" date="2019-03" db="EMBL/GenBank/DDBJ databases">
        <title>WGS assembly of Setaria viridis.</title>
        <authorList>
            <person name="Huang P."/>
            <person name="Jenkins J."/>
            <person name="Grimwood J."/>
            <person name="Barry K."/>
            <person name="Healey A."/>
            <person name="Mamidi S."/>
            <person name="Sreedasyam A."/>
            <person name="Shu S."/>
            <person name="Feldman M."/>
            <person name="Wu J."/>
            <person name="Yu Y."/>
            <person name="Chen C."/>
            <person name="Johnson J."/>
            <person name="Rokhsar D."/>
            <person name="Baxter I."/>
            <person name="Schmutz J."/>
            <person name="Brutnell T."/>
            <person name="Kellogg E."/>
        </authorList>
    </citation>
    <scope>NUCLEOTIDE SEQUENCE [LARGE SCALE GENOMIC DNA]</scope>
</reference>
<accession>A0A4U6TTQ3</accession>
<sequence length="108" mass="11739">MAAGVSSSTPSSWLSTRWDLFMICFLSLDHLDASPTSDMNTSPPANMSAVMIRSWPLENTSISTADMLDTVAADTAVKNMSMPRGLPWGARTLSAERRPHPAQERATK</sequence>
<dbReference type="Gramene" id="TKW06428">
    <property type="protein sequence ID" value="TKW06428"/>
    <property type="gene ID" value="SEVIR_7G242050v2"/>
</dbReference>
<proteinExistence type="predicted"/>
<dbReference type="Proteomes" id="UP000298652">
    <property type="component" value="Chromosome 7"/>
</dbReference>
<feature type="signal peptide" evidence="2">
    <location>
        <begin position="1"/>
        <end position="33"/>
    </location>
</feature>
<dbReference type="AlphaFoldDB" id="A0A4U6TTQ3"/>
<dbReference type="EMBL" id="CM016558">
    <property type="protein sequence ID" value="TKW06428.1"/>
    <property type="molecule type" value="Genomic_DNA"/>
</dbReference>
<evidence type="ECO:0000256" key="1">
    <source>
        <dbReference type="SAM" id="MobiDB-lite"/>
    </source>
</evidence>
<feature type="chain" id="PRO_5020600671" description="VAN3-binding protein-like auxin canalisation domain-containing protein" evidence="2">
    <location>
        <begin position="34"/>
        <end position="108"/>
    </location>
</feature>
<evidence type="ECO:0000256" key="2">
    <source>
        <dbReference type="SAM" id="SignalP"/>
    </source>
</evidence>
<keyword evidence="2" id="KW-0732">Signal</keyword>
<name>A0A4U6TTQ3_SETVI</name>
<feature type="compositionally biased region" description="Basic and acidic residues" evidence="1">
    <location>
        <begin position="94"/>
        <end position="108"/>
    </location>
</feature>
<evidence type="ECO:0000313" key="3">
    <source>
        <dbReference type="EMBL" id="TKW06428.1"/>
    </source>
</evidence>
<protein>
    <recommendedName>
        <fullName evidence="5">VAN3-binding protein-like auxin canalisation domain-containing protein</fullName>
    </recommendedName>
</protein>
<evidence type="ECO:0000313" key="4">
    <source>
        <dbReference type="Proteomes" id="UP000298652"/>
    </source>
</evidence>
<gene>
    <name evidence="3" type="ORF">SEVIR_7G242050v2</name>
</gene>
<keyword evidence="4" id="KW-1185">Reference proteome</keyword>
<organism evidence="3 4">
    <name type="scientific">Setaria viridis</name>
    <name type="common">Green bristlegrass</name>
    <name type="synonym">Setaria italica subsp. viridis</name>
    <dbReference type="NCBI Taxonomy" id="4556"/>
    <lineage>
        <taxon>Eukaryota</taxon>
        <taxon>Viridiplantae</taxon>
        <taxon>Streptophyta</taxon>
        <taxon>Embryophyta</taxon>
        <taxon>Tracheophyta</taxon>
        <taxon>Spermatophyta</taxon>
        <taxon>Magnoliopsida</taxon>
        <taxon>Liliopsida</taxon>
        <taxon>Poales</taxon>
        <taxon>Poaceae</taxon>
        <taxon>PACMAD clade</taxon>
        <taxon>Panicoideae</taxon>
        <taxon>Panicodae</taxon>
        <taxon>Paniceae</taxon>
        <taxon>Cenchrinae</taxon>
        <taxon>Setaria</taxon>
    </lineage>
</organism>